<evidence type="ECO:0000256" key="1">
    <source>
        <dbReference type="SAM" id="SignalP"/>
    </source>
</evidence>
<name>A0A653L7C2_AERVE</name>
<evidence type="ECO:0000313" key="3">
    <source>
        <dbReference type="EMBL" id="VXA86650.1"/>
    </source>
</evidence>
<organism evidence="3 4">
    <name type="scientific">Aeromonas veronii</name>
    <dbReference type="NCBI Taxonomy" id="654"/>
    <lineage>
        <taxon>Bacteria</taxon>
        <taxon>Pseudomonadati</taxon>
        <taxon>Pseudomonadota</taxon>
        <taxon>Gammaproteobacteria</taxon>
        <taxon>Aeromonadales</taxon>
        <taxon>Aeromonadaceae</taxon>
        <taxon>Aeromonas</taxon>
    </lineage>
</organism>
<dbReference type="Pfam" id="PF07007">
    <property type="entry name" value="LprI"/>
    <property type="match status" value="1"/>
</dbReference>
<feature type="domain" description="Lysozyme inhibitor LprI-like N-terminal" evidence="2">
    <location>
        <begin position="184"/>
        <end position="262"/>
    </location>
</feature>
<dbReference type="Proteomes" id="UP000439123">
    <property type="component" value="Unassembled WGS sequence"/>
</dbReference>
<keyword evidence="1" id="KW-0732">Signal</keyword>
<accession>A0A653L7C2</accession>
<dbReference type="InterPro" id="IPR009739">
    <property type="entry name" value="LprI-like_N"/>
</dbReference>
<evidence type="ECO:0000259" key="2">
    <source>
        <dbReference type="Pfam" id="PF07007"/>
    </source>
</evidence>
<dbReference type="AlphaFoldDB" id="A0A653L7C2"/>
<sequence length="266" mass="29608">MNIKLLFIVSSLALSSAVNAGIFDSKEEKQPFKCGREDAVNALTEALRDNALSRMSVSPEKLDFFQSQVEKIPVSISDVSTTSDSSQELRCVATVSMTVPVEVRELAQKAPDVFSEFIRESHGLYKNGNVTWNGVSYKARLADNEKDISVALGETYYAPMSLAKASYLAITKDDIVKRNDPSRVAIAKQAYEAEDARLNKIWKAIPASFRASMKNEQISWVWQKENDCGNIESVNNPNLSISGKVELYECQTEMTKARIKYLSGQK</sequence>
<dbReference type="Gene3D" id="1.20.1270.180">
    <property type="match status" value="1"/>
</dbReference>
<feature type="chain" id="PRO_5025072007" description="Lysozyme inhibitor LprI-like N-terminal domain-containing protein" evidence="1">
    <location>
        <begin position="21"/>
        <end position="266"/>
    </location>
</feature>
<dbReference type="EMBL" id="CABWLC010000016">
    <property type="protein sequence ID" value="VXA86650.1"/>
    <property type="molecule type" value="Genomic_DNA"/>
</dbReference>
<gene>
    <name evidence="3" type="ORF">AERO8C_30206</name>
</gene>
<dbReference type="RefSeq" id="WP_159157508.1">
    <property type="nucleotide sequence ID" value="NZ_LR732798.1"/>
</dbReference>
<evidence type="ECO:0000313" key="4">
    <source>
        <dbReference type="Proteomes" id="UP000439123"/>
    </source>
</evidence>
<proteinExistence type="predicted"/>
<protein>
    <recommendedName>
        <fullName evidence="2">Lysozyme inhibitor LprI-like N-terminal domain-containing protein</fullName>
    </recommendedName>
</protein>
<feature type="signal peptide" evidence="1">
    <location>
        <begin position="1"/>
        <end position="20"/>
    </location>
</feature>
<reference evidence="3 4" key="1">
    <citation type="submission" date="2019-10" db="EMBL/GenBank/DDBJ databases">
        <authorList>
            <person name="Karimi E."/>
        </authorList>
    </citation>
    <scope>NUCLEOTIDE SEQUENCE [LARGE SCALE GENOMIC DNA]</scope>
    <source>
        <strain evidence="3">Aeromonas sp. 8C</strain>
    </source>
</reference>